<evidence type="ECO:0000313" key="2">
    <source>
        <dbReference type="Proteomes" id="UP001054945"/>
    </source>
</evidence>
<name>A0AAV4P034_CAEEX</name>
<proteinExistence type="predicted"/>
<keyword evidence="2" id="KW-1185">Reference proteome</keyword>
<accession>A0AAV4P034</accession>
<dbReference type="EMBL" id="BPLR01003952">
    <property type="protein sequence ID" value="GIX90577.1"/>
    <property type="molecule type" value="Genomic_DNA"/>
</dbReference>
<sequence>MQTCKGSHGVTASIPVDRRFQEALTVAKKVGRRKCAIFDERRKYEAHVPRGPVFLGSIFSLGFVERALTSDSSESSQVFI</sequence>
<dbReference type="AlphaFoldDB" id="A0AAV4P034"/>
<evidence type="ECO:0000313" key="1">
    <source>
        <dbReference type="EMBL" id="GIX90577.1"/>
    </source>
</evidence>
<dbReference type="Proteomes" id="UP001054945">
    <property type="component" value="Unassembled WGS sequence"/>
</dbReference>
<comment type="caution">
    <text evidence="1">The sequence shown here is derived from an EMBL/GenBank/DDBJ whole genome shotgun (WGS) entry which is preliminary data.</text>
</comment>
<reference evidence="1 2" key="1">
    <citation type="submission" date="2021-06" db="EMBL/GenBank/DDBJ databases">
        <title>Caerostris extrusa draft genome.</title>
        <authorList>
            <person name="Kono N."/>
            <person name="Arakawa K."/>
        </authorList>
    </citation>
    <scope>NUCLEOTIDE SEQUENCE [LARGE SCALE GENOMIC DNA]</scope>
</reference>
<organism evidence="1 2">
    <name type="scientific">Caerostris extrusa</name>
    <name type="common">Bark spider</name>
    <name type="synonym">Caerostris bankana</name>
    <dbReference type="NCBI Taxonomy" id="172846"/>
    <lineage>
        <taxon>Eukaryota</taxon>
        <taxon>Metazoa</taxon>
        <taxon>Ecdysozoa</taxon>
        <taxon>Arthropoda</taxon>
        <taxon>Chelicerata</taxon>
        <taxon>Arachnida</taxon>
        <taxon>Araneae</taxon>
        <taxon>Araneomorphae</taxon>
        <taxon>Entelegynae</taxon>
        <taxon>Araneoidea</taxon>
        <taxon>Araneidae</taxon>
        <taxon>Caerostris</taxon>
    </lineage>
</organism>
<protein>
    <submittedName>
        <fullName evidence="1">Uncharacterized protein</fullName>
    </submittedName>
</protein>
<gene>
    <name evidence="1" type="ORF">CEXT_151921</name>
</gene>